<reference evidence="1 2" key="1">
    <citation type="journal article" date="2006" name="Science">
        <title>The genome of black cottonwood, Populus trichocarpa (Torr. &amp; Gray).</title>
        <authorList>
            <person name="Tuskan G.A."/>
            <person name="Difazio S."/>
            <person name="Jansson S."/>
            <person name="Bohlmann J."/>
            <person name="Grigoriev I."/>
            <person name="Hellsten U."/>
            <person name="Putnam N."/>
            <person name="Ralph S."/>
            <person name="Rombauts S."/>
            <person name="Salamov A."/>
            <person name="Schein J."/>
            <person name="Sterck L."/>
            <person name="Aerts A."/>
            <person name="Bhalerao R.R."/>
            <person name="Bhalerao R.P."/>
            <person name="Blaudez D."/>
            <person name="Boerjan W."/>
            <person name="Brun A."/>
            <person name="Brunner A."/>
            <person name="Busov V."/>
            <person name="Campbell M."/>
            <person name="Carlson J."/>
            <person name="Chalot M."/>
            <person name="Chapman J."/>
            <person name="Chen G.L."/>
            <person name="Cooper D."/>
            <person name="Coutinho P.M."/>
            <person name="Couturier J."/>
            <person name="Covert S."/>
            <person name="Cronk Q."/>
            <person name="Cunningham R."/>
            <person name="Davis J."/>
            <person name="Degroeve S."/>
            <person name="Dejardin A."/>
            <person name="Depamphilis C."/>
            <person name="Detter J."/>
            <person name="Dirks B."/>
            <person name="Dubchak I."/>
            <person name="Duplessis S."/>
            <person name="Ehlting J."/>
            <person name="Ellis B."/>
            <person name="Gendler K."/>
            <person name="Goodstein D."/>
            <person name="Gribskov M."/>
            <person name="Grimwood J."/>
            <person name="Groover A."/>
            <person name="Gunter L."/>
            <person name="Hamberger B."/>
            <person name="Heinze B."/>
            <person name="Helariutta Y."/>
            <person name="Henrissat B."/>
            <person name="Holligan D."/>
            <person name="Holt R."/>
            <person name="Huang W."/>
            <person name="Islam-Faridi N."/>
            <person name="Jones S."/>
            <person name="Jones-Rhoades M."/>
            <person name="Jorgensen R."/>
            <person name="Joshi C."/>
            <person name="Kangasjarvi J."/>
            <person name="Karlsson J."/>
            <person name="Kelleher C."/>
            <person name="Kirkpatrick R."/>
            <person name="Kirst M."/>
            <person name="Kohler A."/>
            <person name="Kalluri U."/>
            <person name="Larimer F."/>
            <person name="Leebens-Mack J."/>
            <person name="Leple J.C."/>
            <person name="Locascio P."/>
            <person name="Lou Y."/>
            <person name="Lucas S."/>
            <person name="Martin F."/>
            <person name="Montanini B."/>
            <person name="Napoli C."/>
            <person name="Nelson D.R."/>
            <person name="Nelson C."/>
            <person name="Nieminen K."/>
            <person name="Nilsson O."/>
            <person name="Pereda V."/>
            <person name="Peter G."/>
            <person name="Philippe R."/>
            <person name="Pilate G."/>
            <person name="Poliakov A."/>
            <person name="Razumovskaya J."/>
            <person name="Richardson P."/>
            <person name="Rinaldi C."/>
            <person name="Ritland K."/>
            <person name="Rouze P."/>
            <person name="Ryaboy D."/>
            <person name="Schmutz J."/>
            <person name="Schrader J."/>
            <person name="Segerman B."/>
            <person name="Shin H."/>
            <person name="Siddiqui A."/>
            <person name="Sterky F."/>
            <person name="Terry A."/>
            <person name="Tsai C.J."/>
            <person name="Uberbacher E."/>
            <person name="Unneberg P."/>
            <person name="Vahala J."/>
            <person name="Wall K."/>
            <person name="Wessler S."/>
            <person name="Yang G."/>
            <person name="Yin T."/>
            <person name="Douglas C."/>
            <person name="Marra M."/>
            <person name="Sandberg G."/>
            <person name="Van de Peer Y."/>
            <person name="Rokhsar D."/>
        </authorList>
    </citation>
    <scope>NUCLEOTIDE SEQUENCE [LARGE SCALE GENOMIC DNA]</scope>
    <source>
        <strain evidence="2">cv. Nisqually</strain>
    </source>
</reference>
<keyword evidence="2" id="KW-1185">Reference proteome</keyword>
<evidence type="ECO:0000313" key="2">
    <source>
        <dbReference type="Proteomes" id="UP000006729"/>
    </source>
</evidence>
<proteinExistence type="predicted"/>
<name>A0ACC0RV38_POPTR</name>
<dbReference type="EMBL" id="CM009305">
    <property type="protein sequence ID" value="KAI9380470.1"/>
    <property type="molecule type" value="Genomic_DNA"/>
</dbReference>
<sequence>MSSRDMSRAVVVIFFNYLSLSLLLSAPDPDAKIVATGNGRV</sequence>
<organism evidence="1 2">
    <name type="scientific">Populus trichocarpa</name>
    <name type="common">Western balsam poplar</name>
    <name type="synonym">Populus balsamifera subsp. trichocarpa</name>
    <dbReference type="NCBI Taxonomy" id="3694"/>
    <lineage>
        <taxon>Eukaryota</taxon>
        <taxon>Viridiplantae</taxon>
        <taxon>Streptophyta</taxon>
        <taxon>Embryophyta</taxon>
        <taxon>Tracheophyta</taxon>
        <taxon>Spermatophyta</taxon>
        <taxon>Magnoliopsida</taxon>
        <taxon>eudicotyledons</taxon>
        <taxon>Gunneridae</taxon>
        <taxon>Pentapetalae</taxon>
        <taxon>rosids</taxon>
        <taxon>fabids</taxon>
        <taxon>Malpighiales</taxon>
        <taxon>Salicaceae</taxon>
        <taxon>Saliceae</taxon>
        <taxon>Populus</taxon>
    </lineage>
</organism>
<protein>
    <submittedName>
        <fullName evidence="1">Uncharacterized protein</fullName>
    </submittedName>
</protein>
<comment type="caution">
    <text evidence="1">The sequence shown here is derived from an EMBL/GenBank/DDBJ whole genome shotgun (WGS) entry which is preliminary data.</text>
</comment>
<evidence type="ECO:0000313" key="1">
    <source>
        <dbReference type="EMBL" id="KAI9380470.1"/>
    </source>
</evidence>
<gene>
    <name evidence="1" type="ORF">POPTR_016G093988v4</name>
</gene>
<dbReference type="Proteomes" id="UP000006729">
    <property type="component" value="Chromosome 16"/>
</dbReference>
<accession>A0ACC0RV38</accession>